<proteinExistence type="predicted"/>
<accession>A0AB36KTJ9</accession>
<dbReference type="RefSeq" id="WP_054089806.1">
    <property type="nucleotide sequence ID" value="NZ_JAIFYV010000041.1"/>
</dbReference>
<sequence>MAFSLIRSLTASVVRNVSALKRDAKRLQKNSQLVFGTEYPLKVCQQAVAVSRGFRSLADVENISQRLGLNKHVPFWTIFGRSDTHQAALSALYQLGLEYSENGPVVFTGNQRHSITPALTLLFEEMSTRKSPGLILVETQAESVQETLIYDGIKTLGFDEIFEGFRSLDLREKTLPVSLYTDARCWTSSILSVFDSGIQSRLKQTNWAISLETSAFENAKSRRQVTQSKNFDSIPFYSVKEAVNQLIYGCGRPLWIDDNTKMASFPEKLDEDTTKVVLHLIGELAERNFSLGLSCVHESVWRPYIVLFSRNDPASEVLAGVVHSYYSWCQPRENPTPILYVSDGASPYAPQFLSFGGNTAVVNGLDDIPDGKQPGQFYGYKNALKVIGSPGGLTHMGKRVSLQGF</sequence>
<dbReference type="Proteomes" id="UP000189855">
    <property type="component" value="Unassembled WGS sequence"/>
</dbReference>
<protein>
    <submittedName>
        <fullName evidence="1">Uncharacterized protein</fullName>
    </submittedName>
</protein>
<organism evidence="1 2">
    <name type="scientific">Pseudomonas syringae pv. tomato</name>
    <dbReference type="NCBI Taxonomy" id="323"/>
    <lineage>
        <taxon>Bacteria</taxon>
        <taxon>Pseudomonadati</taxon>
        <taxon>Pseudomonadota</taxon>
        <taxon>Gammaproteobacteria</taxon>
        <taxon>Pseudomonadales</taxon>
        <taxon>Pseudomonadaceae</taxon>
        <taxon>Pseudomonas</taxon>
    </lineage>
</organism>
<reference evidence="1 2" key="1">
    <citation type="journal article" date="2017" name="Mol. Ecol.">
        <title>Adaptation of the pathogen, Pseudomonas syringae, during experimental evolution on a native vs. alternative host plant.</title>
        <authorList>
            <person name="Meaden S."/>
            <person name="Koskella B."/>
        </authorList>
    </citation>
    <scope>NUCLEOTIDE SEQUENCE [LARGE SCALE GENOMIC DNA]</scope>
    <source>
        <strain evidence="1 2">PT23</strain>
    </source>
</reference>
<evidence type="ECO:0000313" key="1">
    <source>
        <dbReference type="EMBL" id="OPE58009.1"/>
    </source>
</evidence>
<name>A0AB36KTJ9_PSEUB</name>
<gene>
    <name evidence="1" type="ORF">BTW15_21335</name>
</gene>
<dbReference type="EMBL" id="MSDS01000028">
    <property type="protein sequence ID" value="OPE58009.1"/>
    <property type="molecule type" value="Genomic_DNA"/>
</dbReference>
<dbReference type="AlphaFoldDB" id="A0AB36KTJ9"/>
<evidence type="ECO:0000313" key="2">
    <source>
        <dbReference type="Proteomes" id="UP000189855"/>
    </source>
</evidence>
<comment type="caution">
    <text evidence="1">The sequence shown here is derived from an EMBL/GenBank/DDBJ whole genome shotgun (WGS) entry which is preliminary data.</text>
</comment>